<dbReference type="InterPro" id="IPR029063">
    <property type="entry name" value="SAM-dependent_MTases_sf"/>
</dbReference>
<dbReference type="PANTHER" id="PTHR43591">
    <property type="entry name" value="METHYLTRANSFERASE"/>
    <property type="match status" value="1"/>
</dbReference>
<dbReference type="Pfam" id="PF13649">
    <property type="entry name" value="Methyltransf_25"/>
    <property type="match status" value="1"/>
</dbReference>
<sequence length="446" mass="48667">MALAVLAVLSGGGPTLSAQEPERYERHRVPADFMSFRGAQWLERDERVEEEQPDAVLEVMGLELGDVAADIGCGSGYYARRMAGRVGSAGRVYCVDIQPEMLDIMQQLADRDGVTGVVPVLSEVDDPKLPDAEVDWIILADVYHEMSDYEAMLAGMRAALAPGGRVALLEYRVEDGTGDHLKSDHAMSVRQVLAEWLPAGFELVDLLEFLPGQHLFILKVAGDAAVPGDPVTTIDLVDALDQGVVDAEAFGAGEAGVMLRVRNLGDNRLIVTMPAGMSFTSAEGRRDMVSRRDAAIRLFDDEWQDWVVRAVGRQQNRRAPGSDDALTMALPSSLPALDRLAHVMQAGTYQVADSPLQYVPRAQGVEQAAVWVAGEDLGYDDIAAAIEDPRLPAQYAVAFALVYCDLAGIDVTNRRVWADRERIFGVLRDPGLTAWYQVKTTGRTER</sequence>
<dbReference type="EMBL" id="UINC01002403">
    <property type="protein sequence ID" value="SUZ96314.1"/>
    <property type="molecule type" value="Genomic_DNA"/>
</dbReference>
<name>A0A381RYR3_9ZZZZ</name>
<evidence type="ECO:0000259" key="1">
    <source>
        <dbReference type="Pfam" id="PF13649"/>
    </source>
</evidence>
<dbReference type="CDD" id="cd02440">
    <property type="entry name" value="AdoMet_MTases"/>
    <property type="match status" value="1"/>
</dbReference>
<proteinExistence type="predicted"/>
<feature type="domain" description="Methyltransferase" evidence="1">
    <location>
        <begin position="69"/>
        <end position="164"/>
    </location>
</feature>
<dbReference type="SUPFAM" id="SSF53335">
    <property type="entry name" value="S-adenosyl-L-methionine-dependent methyltransferases"/>
    <property type="match status" value="1"/>
</dbReference>
<protein>
    <recommendedName>
        <fullName evidence="1">Methyltransferase domain-containing protein</fullName>
    </recommendedName>
</protein>
<dbReference type="InterPro" id="IPR041698">
    <property type="entry name" value="Methyltransf_25"/>
</dbReference>
<evidence type="ECO:0000313" key="2">
    <source>
        <dbReference type="EMBL" id="SUZ96314.1"/>
    </source>
</evidence>
<dbReference type="AlphaFoldDB" id="A0A381RYR3"/>
<reference evidence="2" key="1">
    <citation type="submission" date="2018-05" db="EMBL/GenBank/DDBJ databases">
        <authorList>
            <person name="Lanie J.A."/>
            <person name="Ng W.-L."/>
            <person name="Kazmierczak K.M."/>
            <person name="Andrzejewski T.M."/>
            <person name="Davidsen T.M."/>
            <person name="Wayne K.J."/>
            <person name="Tettelin H."/>
            <person name="Glass J.I."/>
            <person name="Rusch D."/>
            <person name="Podicherti R."/>
            <person name="Tsui H.-C.T."/>
            <person name="Winkler M.E."/>
        </authorList>
    </citation>
    <scope>NUCLEOTIDE SEQUENCE</scope>
</reference>
<gene>
    <name evidence="2" type="ORF">METZ01_LOCUS49168</name>
</gene>
<dbReference type="Gene3D" id="3.40.50.150">
    <property type="entry name" value="Vaccinia Virus protein VP39"/>
    <property type="match status" value="1"/>
</dbReference>
<organism evidence="2">
    <name type="scientific">marine metagenome</name>
    <dbReference type="NCBI Taxonomy" id="408172"/>
    <lineage>
        <taxon>unclassified sequences</taxon>
        <taxon>metagenomes</taxon>
        <taxon>ecological metagenomes</taxon>
    </lineage>
</organism>
<accession>A0A381RYR3</accession>